<dbReference type="SUPFAM" id="SSF53448">
    <property type="entry name" value="Nucleotide-diphospho-sugar transferases"/>
    <property type="match status" value="1"/>
</dbReference>
<dbReference type="AlphaFoldDB" id="A0A929WZ44"/>
<comment type="caution">
    <text evidence="2">The sequence shown here is derived from an EMBL/GenBank/DDBJ whole genome shotgun (WGS) entry which is preliminary data.</text>
</comment>
<dbReference type="GO" id="GO:0016758">
    <property type="term" value="F:hexosyltransferase activity"/>
    <property type="evidence" value="ECO:0007669"/>
    <property type="project" value="UniProtKB-ARBA"/>
</dbReference>
<reference evidence="2" key="1">
    <citation type="submission" date="2020-04" db="EMBL/GenBank/DDBJ databases">
        <title>Deep metagenomics examines the oral microbiome during advanced dental caries in children, revealing novel taxa and co-occurrences with host molecules.</title>
        <authorList>
            <person name="Baker J.L."/>
            <person name="Morton J.T."/>
            <person name="Dinis M."/>
            <person name="Alvarez R."/>
            <person name="Tran N.C."/>
            <person name="Knight R."/>
            <person name="Edlund A."/>
        </authorList>
    </citation>
    <scope>NUCLEOTIDE SEQUENCE</scope>
    <source>
        <strain evidence="2">JCVI_34_bin.1</strain>
    </source>
</reference>
<proteinExistence type="predicted"/>
<dbReference type="Pfam" id="PF00535">
    <property type="entry name" value="Glycos_transf_2"/>
    <property type="match status" value="1"/>
</dbReference>
<evidence type="ECO:0000313" key="2">
    <source>
        <dbReference type="EMBL" id="MBF0969433.1"/>
    </source>
</evidence>
<dbReference type="InterPro" id="IPR001173">
    <property type="entry name" value="Glyco_trans_2-like"/>
</dbReference>
<dbReference type="PANTHER" id="PTHR22916:SF3">
    <property type="entry name" value="UDP-GLCNAC:BETAGAL BETA-1,3-N-ACETYLGLUCOSAMINYLTRANSFERASE-LIKE PROTEIN 1"/>
    <property type="match status" value="1"/>
</dbReference>
<evidence type="ECO:0000313" key="3">
    <source>
        <dbReference type="Proteomes" id="UP000704068"/>
    </source>
</evidence>
<dbReference type="InterPro" id="IPR029044">
    <property type="entry name" value="Nucleotide-diphossugar_trans"/>
</dbReference>
<feature type="domain" description="Glycosyltransferase 2-like" evidence="1">
    <location>
        <begin position="9"/>
        <end position="171"/>
    </location>
</feature>
<sequence>MARQPLKITVATVAYNAGALIGRTINSVEEQDYPYVEHLIIDGNSTDDTLNRIHHYMERNSTAPIKHEINCLSEPDKGIYDAMNKALGLTTGRYVIFLNAGDCFYATDTLSRIVCAISQEEAQPAVVYGDTHLVDGFGNFLRRRRLTPPERLSWRDFKEGMLVCHQAFFARTDLARECLYDTNYRFSADYDWTLRIMQEAERRGLKLLNAHLVVANYLSEGTTTRNHRRSLMERLRIMATHFGWDTALKQHLWFVCRAFLKK</sequence>
<dbReference type="CDD" id="cd06433">
    <property type="entry name" value="GT_2_WfgS_like"/>
    <property type="match status" value="1"/>
</dbReference>
<dbReference type="Proteomes" id="UP000704068">
    <property type="component" value="Unassembled WGS sequence"/>
</dbReference>
<gene>
    <name evidence="2" type="ORF">HXK21_00100</name>
</gene>
<dbReference type="EMBL" id="JABZGR010000001">
    <property type="protein sequence ID" value="MBF0969433.1"/>
    <property type="molecule type" value="Genomic_DNA"/>
</dbReference>
<name>A0A929WZ44_9BACT</name>
<evidence type="ECO:0000259" key="1">
    <source>
        <dbReference type="Pfam" id="PF00535"/>
    </source>
</evidence>
<accession>A0A929WZ44</accession>
<dbReference type="PANTHER" id="PTHR22916">
    <property type="entry name" value="GLYCOSYLTRANSFERASE"/>
    <property type="match status" value="1"/>
</dbReference>
<organism evidence="2 3">
    <name type="scientific">Alloprevotella tannerae</name>
    <dbReference type="NCBI Taxonomy" id="76122"/>
    <lineage>
        <taxon>Bacteria</taxon>
        <taxon>Pseudomonadati</taxon>
        <taxon>Bacteroidota</taxon>
        <taxon>Bacteroidia</taxon>
        <taxon>Bacteroidales</taxon>
        <taxon>Prevotellaceae</taxon>
        <taxon>Alloprevotella</taxon>
    </lineage>
</organism>
<protein>
    <submittedName>
        <fullName evidence="2">Glycosyltransferase</fullName>
    </submittedName>
</protein>
<dbReference type="Gene3D" id="3.90.550.10">
    <property type="entry name" value="Spore Coat Polysaccharide Biosynthesis Protein SpsA, Chain A"/>
    <property type="match status" value="1"/>
</dbReference>
<dbReference type="RefSeq" id="WP_303762328.1">
    <property type="nucleotide sequence ID" value="NZ_CAUOSC010000011.1"/>
</dbReference>